<dbReference type="AlphaFoldDB" id="S6D0G6"/>
<keyword evidence="3" id="KW-1185">Reference proteome</keyword>
<dbReference type="KEGG" id="hti:HTIA_1304"/>
<dbReference type="Proteomes" id="UP000015381">
    <property type="component" value="Chromosome I"/>
</dbReference>
<protein>
    <submittedName>
        <fullName evidence="2">Uncharacterized protein</fullName>
    </submittedName>
</protein>
<evidence type="ECO:0000313" key="3">
    <source>
        <dbReference type="Proteomes" id="UP000015381"/>
    </source>
</evidence>
<feature type="region of interest" description="Disordered" evidence="1">
    <location>
        <begin position="1"/>
        <end position="22"/>
    </location>
</feature>
<proteinExistence type="predicted"/>
<evidence type="ECO:0000313" key="2">
    <source>
        <dbReference type="EMBL" id="CCQ33438.1"/>
    </source>
</evidence>
<gene>
    <name evidence="2" type="ORF">HTIA_1304</name>
</gene>
<dbReference type="HOGENOM" id="CLU_3338347_0_0_2"/>
<accession>S6D0G6</accession>
<reference evidence="2 3" key="1">
    <citation type="journal article" date="2014" name="Environ. Microbiol.">
        <title>Halorhabdus tiamatea: proteogenomics and glycosidase activity measurements identify the first cultivated euryarchaeon from a deep-sea anoxic brine lake as potential polysaccharide degrader.</title>
        <authorList>
            <person name="Werner J."/>
            <person name="Ferrer M."/>
            <person name="Michel G."/>
            <person name="Mann A.J."/>
            <person name="Huang S."/>
            <person name="Juarez S."/>
            <person name="Ciordia S."/>
            <person name="Albar J.P."/>
            <person name="Alcaide M."/>
            <person name="La Cono V."/>
            <person name="Yakimov M.M."/>
            <person name="Antunes A."/>
            <person name="Taborda M."/>
            <person name="Da Costa M.S."/>
            <person name="Amann R.I."/>
            <person name="Gloeckner F.O."/>
            <person name="Golyshina O.V."/>
            <person name="Golyshin P.N."/>
            <person name="Teeling H."/>
        </authorList>
    </citation>
    <scope>NUCLEOTIDE SEQUENCE [LARGE SCALE GENOMIC DNA]</scope>
    <source>
        <strain evidence="3">SARL4B</strain>
    </source>
</reference>
<sequence length="37" mass="4212">MSGWLHSLARDSESRSISPRVPPGDWKYANVFYESAN</sequence>
<dbReference type="EMBL" id="HF571520">
    <property type="protein sequence ID" value="CCQ33438.1"/>
    <property type="molecule type" value="Genomic_DNA"/>
</dbReference>
<name>S6D0G6_9EURY</name>
<organism evidence="2 3">
    <name type="scientific">Halorhabdus tiamatea SARL4B</name>
    <dbReference type="NCBI Taxonomy" id="1033806"/>
    <lineage>
        <taxon>Archaea</taxon>
        <taxon>Methanobacteriati</taxon>
        <taxon>Methanobacteriota</taxon>
        <taxon>Stenosarchaea group</taxon>
        <taxon>Halobacteria</taxon>
        <taxon>Halobacteriales</taxon>
        <taxon>Haloarculaceae</taxon>
        <taxon>Halorhabdus</taxon>
    </lineage>
</organism>
<evidence type="ECO:0000256" key="1">
    <source>
        <dbReference type="SAM" id="MobiDB-lite"/>
    </source>
</evidence>